<dbReference type="SUPFAM" id="SSF141571">
    <property type="entry name" value="Pentapeptide repeat-like"/>
    <property type="match status" value="1"/>
</dbReference>
<keyword evidence="2" id="KW-0472">Membrane</keyword>
<evidence type="ECO:0000313" key="3">
    <source>
        <dbReference type="EMBL" id="GAA4639584.1"/>
    </source>
</evidence>
<proteinExistence type="predicted"/>
<feature type="compositionally biased region" description="Acidic residues" evidence="1">
    <location>
        <begin position="1"/>
        <end position="12"/>
    </location>
</feature>
<name>A0ABP8UU35_9ACTN</name>
<reference evidence="4" key="1">
    <citation type="journal article" date="2019" name="Int. J. Syst. Evol. Microbiol.">
        <title>The Global Catalogue of Microorganisms (GCM) 10K type strain sequencing project: providing services to taxonomists for standard genome sequencing and annotation.</title>
        <authorList>
            <consortium name="The Broad Institute Genomics Platform"/>
            <consortium name="The Broad Institute Genome Sequencing Center for Infectious Disease"/>
            <person name="Wu L."/>
            <person name="Ma J."/>
        </authorList>
    </citation>
    <scope>NUCLEOTIDE SEQUENCE [LARGE SCALE GENOMIC DNA]</scope>
    <source>
        <strain evidence="4">JCM 17939</strain>
    </source>
</reference>
<evidence type="ECO:0000256" key="2">
    <source>
        <dbReference type="SAM" id="Phobius"/>
    </source>
</evidence>
<dbReference type="EMBL" id="BAABHK010000028">
    <property type="protein sequence ID" value="GAA4639584.1"/>
    <property type="molecule type" value="Genomic_DNA"/>
</dbReference>
<dbReference type="RefSeq" id="WP_345443075.1">
    <property type="nucleotide sequence ID" value="NZ_BAABHK010000028.1"/>
</dbReference>
<dbReference type="PANTHER" id="PTHR14136">
    <property type="entry name" value="BTB_POZ DOMAIN-CONTAINING PROTEIN KCTD9"/>
    <property type="match status" value="1"/>
</dbReference>
<keyword evidence="4" id="KW-1185">Reference proteome</keyword>
<dbReference type="PANTHER" id="PTHR14136:SF17">
    <property type="entry name" value="BTB_POZ DOMAIN-CONTAINING PROTEIN KCTD9"/>
    <property type="match status" value="1"/>
</dbReference>
<dbReference type="InterPro" id="IPR001646">
    <property type="entry name" value="5peptide_repeat"/>
</dbReference>
<evidence type="ECO:0000313" key="4">
    <source>
        <dbReference type="Proteomes" id="UP001501442"/>
    </source>
</evidence>
<keyword evidence="2" id="KW-0812">Transmembrane</keyword>
<dbReference type="InterPro" id="IPR051082">
    <property type="entry name" value="Pentapeptide-BTB/POZ_domain"/>
</dbReference>
<keyword evidence="2" id="KW-1133">Transmembrane helix</keyword>
<dbReference type="Gene3D" id="2.160.20.80">
    <property type="entry name" value="E3 ubiquitin-protein ligase SopA"/>
    <property type="match status" value="1"/>
</dbReference>
<protein>
    <recommendedName>
        <fullName evidence="5">Pentapeptide repeat-containing protein</fullName>
    </recommendedName>
</protein>
<sequence>MTEPDQALDQEPTEPAAAPAGAGGPHRPGRRFGRVRPRRRLEITLPSADEIAALPAKDRLELALQRRQHRQQSVNSIGILFGVVFTAAGLIATALTLRSSQEGQVTDRYTKAVEQLGSDSPEVRLGAIFALQRLAGDSGRDHNTIMDVLAAYVRVHAPRANARTPGEPDADVQAALTVLVGNDRMREPYSLDLHGIRIPGAELASAASNSAGRDTYFHGPYLTATELRREGWHVADLRGANLEGADLSRAVLGAADLGSSNLRQAVLRNAHLYGARLHGADLTGARLNGADLRSADLTGAQLNGADLRSADLTRVRGMTPDQIRRSAVTDSGTRF</sequence>
<evidence type="ECO:0008006" key="5">
    <source>
        <dbReference type="Google" id="ProtNLM"/>
    </source>
</evidence>
<feature type="region of interest" description="Disordered" evidence="1">
    <location>
        <begin position="1"/>
        <end position="37"/>
    </location>
</feature>
<organism evidence="3 4">
    <name type="scientific">Actinoallomurus vinaceus</name>
    <dbReference type="NCBI Taxonomy" id="1080074"/>
    <lineage>
        <taxon>Bacteria</taxon>
        <taxon>Bacillati</taxon>
        <taxon>Actinomycetota</taxon>
        <taxon>Actinomycetes</taxon>
        <taxon>Streptosporangiales</taxon>
        <taxon>Thermomonosporaceae</taxon>
        <taxon>Actinoallomurus</taxon>
    </lineage>
</organism>
<dbReference type="Proteomes" id="UP001501442">
    <property type="component" value="Unassembled WGS sequence"/>
</dbReference>
<feature type="compositionally biased region" description="Basic residues" evidence="1">
    <location>
        <begin position="27"/>
        <end position="37"/>
    </location>
</feature>
<dbReference type="Pfam" id="PF00805">
    <property type="entry name" value="Pentapeptide"/>
    <property type="match status" value="2"/>
</dbReference>
<feature type="transmembrane region" description="Helical" evidence="2">
    <location>
        <begin position="74"/>
        <end position="97"/>
    </location>
</feature>
<accession>A0ABP8UU35</accession>
<gene>
    <name evidence="3" type="ORF">GCM10023196_101750</name>
</gene>
<comment type="caution">
    <text evidence="3">The sequence shown here is derived from an EMBL/GenBank/DDBJ whole genome shotgun (WGS) entry which is preliminary data.</text>
</comment>
<evidence type="ECO:0000256" key="1">
    <source>
        <dbReference type="SAM" id="MobiDB-lite"/>
    </source>
</evidence>